<gene>
    <name evidence="1" type="ORF">A2519_09840</name>
</gene>
<dbReference type="EMBL" id="MFYX01000088">
    <property type="protein sequence ID" value="OGK03526.1"/>
    <property type="molecule type" value="Genomic_DNA"/>
</dbReference>
<proteinExistence type="predicted"/>
<evidence type="ECO:0000313" key="2">
    <source>
        <dbReference type="Proteomes" id="UP000179243"/>
    </source>
</evidence>
<dbReference type="AlphaFoldDB" id="A0A1F7FAJ9"/>
<evidence type="ECO:0000313" key="1">
    <source>
        <dbReference type="EMBL" id="OGK03526.1"/>
    </source>
</evidence>
<sequence length="110" mass="12951">MNPWADSAIYHLNHVHRDKLKGRNACVAYHCRGYKSFFDIRERRAIYDWLLDKQNDILLEVKALDGSVSNKAAANAWRQAAMIWLWMNEFVKVSLNGKVLPYFTWKNAHK</sequence>
<name>A0A1F7FAJ9_UNCRA</name>
<accession>A0A1F7FAJ9</accession>
<comment type="caution">
    <text evidence="1">The sequence shown here is derived from an EMBL/GenBank/DDBJ whole genome shotgun (WGS) entry which is preliminary data.</text>
</comment>
<protein>
    <submittedName>
        <fullName evidence="1">Uncharacterized protein</fullName>
    </submittedName>
</protein>
<dbReference type="Proteomes" id="UP000179243">
    <property type="component" value="Unassembled WGS sequence"/>
</dbReference>
<reference evidence="1 2" key="1">
    <citation type="journal article" date="2016" name="Nat. Commun.">
        <title>Thousands of microbial genomes shed light on interconnected biogeochemical processes in an aquifer system.</title>
        <authorList>
            <person name="Anantharaman K."/>
            <person name="Brown C.T."/>
            <person name="Hug L.A."/>
            <person name="Sharon I."/>
            <person name="Castelle C.J."/>
            <person name="Probst A.J."/>
            <person name="Thomas B.C."/>
            <person name="Singh A."/>
            <person name="Wilkins M.J."/>
            <person name="Karaoz U."/>
            <person name="Brodie E.L."/>
            <person name="Williams K.H."/>
            <person name="Hubbard S.S."/>
            <person name="Banfield J.F."/>
        </authorList>
    </citation>
    <scope>NUCLEOTIDE SEQUENCE [LARGE SCALE GENOMIC DNA]</scope>
</reference>
<organism evidence="1 2">
    <name type="scientific">Candidatus Raymondbacteria bacterium RIFOXYD12_FULL_49_13</name>
    <dbReference type="NCBI Taxonomy" id="1817890"/>
    <lineage>
        <taxon>Bacteria</taxon>
        <taxon>Raymondiibacteriota</taxon>
    </lineage>
</organism>